<dbReference type="OrthoDB" id="3244603at2759"/>
<dbReference type="Pfam" id="PF07992">
    <property type="entry name" value="Pyr_redox_2"/>
    <property type="match status" value="1"/>
</dbReference>
<proteinExistence type="inferred from homology"/>
<keyword evidence="3" id="KW-0274">FAD</keyword>
<dbReference type="EMBL" id="CALLCH030000018">
    <property type="protein sequence ID" value="CAI4218396.1"/>
    <property type="molecule type" value="Genomic_DNA"/>
</dbReference>
<organism evidence="7 8">
    <name type="scientific">Parascedosporium putredinis</name>
    <dbReference type="NCBI Taxonomy" id="1442378"/>
    <lineage>
        <taxon>Eukaryota</taxon>
        <taxon>Fungi</taxon>
        <taxon>Dikarya</taxon>
        <taxon>Ascomycota</taxon>
        <taxon>Pezizomycotina</taxon>
        <taxon>Sordariomycetes</taxon>
        <taxon>Hypocreomycetidae</taxon>
        <taxon>Microascales</taxon>
        <taxon>Microascaceae</taxon>
        <taxon>Parascedosporium</taxon>
    </lineage>
</organism>
<keyword evidence="4" id="KW-0560">Oxidoreductase</keyword>
<keyword evidence="2" id="KW-0285">Flavoprotein</keyword>
<dbReference type="SUPFAM" id="SSF51905">
    <property type="entry name" value="FAD/NAD(P)-binding domain"/>
    <property type="match status" value="1"/>
</dbReference>
<comment type="similarity">
    <text evidence="1">Belongs to the NADH dehydrogenase family.</text>
</comment>
<evidence type="ECO:0000256" key="2">
    <source>
        <dbReference type="ARBA" id="ARBA00022630"/>
    </source>
</evidence>
<dbReference type="Proteomes" id="UP000838763">
    <property type="component" value="Unassembled WGS sequence"/>
</dbReference>
<dbReference type="Gene3D" id="3.50.50.100">
    <property type="match status" value="1"/>
</dbReference>
<evidence type="ECO:0000256" key="4">
    <source>
        <dbReference type="ARBA" id="ARBA00023002"/>
    </source>
</evidence>
<sequence length="119" mass="13316">MIVNRMQFSALDTQHAFITSFCLSSKIIEPVRDPKARIKHIQAKARSVDFARKVVTFPAGDLEQSRVGEVFDIPYDKLVIAVGAVTKTFDTPGVKENAIFFKDIGDAQRVKREYGSVLN</sequence>
<dbReference type="GO" id="GO:0003954">
    <property type="term" value="F:NADH dehydrogenase activity"/>
    <property type="evidence" value="ECO:0007669"/>
    <property type="project" value="InterPro"/>
</dbReference>
<evidence type="ECO:0000313" key="8">
    <source>
        <dbReference type="Proteomes" id="UP000838763"/>
    </source>
</evidence>
<dbReference type="PANTHER" id="PTHR43706">
    <property type="entry name" value="NADH DEHYDROGENASE"/>
    <property type="match status" value="1"/>
</dbReference>
<evidence type="ECO:0000256" key="3">
    <source>
        <dbReference type="ARBA" id="ARBA00022827"/>
    </source>
</evidence>
<dbReference type="AlphaFoldDB" id="A0A9P1ME04"/>
<dbReference type="InterPro" id="IPR023753">
    <property type="entry name" value="FAD/NAD-binding_dom"/>
</dbReference>
<accession>A0A9P1ME04</accession>
<comment type="caution">
    <text evidence="7">The sequence shown here is derived from an EMBL/GenBank/DDBJ whole genome shotgun (WGS) entry which is preliminary data.</text>
</comment>
<name>A0A9P1ME04_9PEZI</name>
<dbReference type="InterPro" id="IPR045024">
    <property type="entry name" value="NDH-2"/>
</dbReference>
<evidence type="ECO:0000256" key="5">
    <source>
        <dbReference type="ARBA" id="ARBA00023027"/>
    </source>
</evidence>
<evidence type="ECO:0000313" key="7">
    <source>
        <dbReference type="EMBL" id="CAI4218396.1"/>
    </source>
</evidence>
<evidence type="ECO:0000256" key="1">
    <source>
        <dbReference type="ARBA" id="ARBA00005272"/>
    </source>
</evidence>
<feature type="domain" description="FAD/NAD(P)-binding" evidence="6">
    <location>
        <begin position="39"/>
        <end position="113"/>
    </location>
</feature>
<gene>
    <name evidence="7" type="ORF">PPNO1_LOCUS7984</name>
</gene>
<dbReference type="GO" id="GO:0005739">
    <property type="term" value="C:mitochondrion"/>
    <property type="evidence" value="ECO:0007669"/>
    <property type="project" value="TreeGrafter"/>
</dbReference>
<protein>
    <recommendedName>
        <fullName evidence="6">FAD/NAD(P)-binding domain-containing protein</fullName>
    </recommendedName>
</protein>
<evidence type="ECO:0000259" key="6">
    <source>
        <dbReference type="Pfam" id="PF07992"/>
    </source>
</evidence>
<keyword evidence="8" id="KW-1185">Reference proteome</keyword>
<keyword evidence="5" id="KW-0520">NAD</keyword>
<reference evidence="7" key="1">
    <citation type="submission" date="2022-11" db="EMBL/GenBank/DDBJ databases">
        <authorList>
            <person name="Scott C."/>
            <person name="Bruce N."/>
        </authorList>
    </citation>
    <scope>NUCLEOTIDE SEQUENCE</scope>
</reference>
<dbReference type="InterPro" id="IPR036188">
    <property type="entry name" value="FAD/NAD-bd_sf"/>
</dbReference>
<dbReference type="PANTHER" id="PTHR43706:SF17">
    <property type="entry name" value="NADH DEHYDROGENASE (EUROFUNG)"/>
    <property type="match status" value="1"/>
</dbReference>